<organism evidence="1 2">
    <name type="scientific">Eumeta variegata</name>
    <name type="common">Bagworm moth</name>
    <name type="synonym">Eumeta japonica</name>
    <dbReference type="NCBI Taxonomy" id="151549"/>
    <lineage>
        <taxon>Eukaryota</taxon>
        <taxon>Metazoa</taxon>
        <taxon>Ecdysozoa</taxon>
        <taxon>Arthropoda</taxon>
        <taxon>Hexapoda</taxon>
        <taxon>Insecta</taxon>
        <taxon>Pterygota</taxon>
        <taxon>Neoptera</taxon>
        <taxon>Endopterygota</taxon>
        <taxon>Lepidoptera</taxon>
        <taxon>Glossata</taxon>
        <taxon>Ditrysia</taxon>
        <taxon>Tineoidea</taxon>
        <taxon>Psychidae</taxon>
        <taxon>Oiketicinae</taxon>
        <taxon>Eumeta</taxon>
    </lineage>
</organism>
<keyword evidence="2" id="KW-1185">Reference proteome</keyword>
<dbReference type="AlphaFoldDB" id="A0A4C1ZE56"/>
<proteinExistence type="predicted"/>
<dbReference type="EMBL" id="BGZK01001735">
    <property type="protein sequence ID" value="GBP85423.1"/>
    <property type="molecule type" value="Genomic_DNA"/>
</dbReference>
<evidence type="ECO:0000313" key="2">
    <source>
        <dbReference type="Proteomes" id="UP000299102"/>
    </source>
</evidence>
<reference evidence="1 2" key="1">
    <citation type="journal article" date="2019" name="Commun. Biol.">
        <title>The bagworm genome reveals a unique fibroin gene that provides high tensile strength.</title>
        <authorList>
            <person name="Kono N."/>
            <person name="Nakamura H."/>
            <person name="Ohtoshi R."/>
            <person name="Tomita M."/>
            <person name="Numata K."/>
            <person name="Arakawa K."/>
        </authorList>
    </citation>
    <scope>NUCLEOTIDE SEQUENCE [LARGE SCALE GENOMIC DNA]</scope>
</reference>
<gene>
    <name evidence="1" type="ORF">EVAR_64073_1</name>
</gene>
<accession>A0A4C1ZE56</accession>
<sequence length="167" mass="18979">MKQVYSGNETIDNIGINIVNEIDSKRLSTGIRCRICRCKLYKCFKEKLKAKTSGKVFSYFQTEELNFERLEDADHHLRKCGGDVRNGLTCLAEHRTSNLIGRVKPPKNLLDKRTHTRFKRDVVHVRRKTTCIKLFEGAILKLSPDLTSAAALDLQENAEVNAELDGS</sequence>
<name>A0A4C1ZE56_EUMVA</name>
<comment type="caution">
    <text evidence="1">The sequence shown here is derived from an EMBL/GenBank/DDBJ whole genome shotgun (WGS) entry which is preliminary data.</text>
</comment>
<dbReference type="Proteomes" id="UP000299102">
    <property type="component" value="Unassembled WGS sequence"/>
</dbReference>
<evidence type="ECO:0000313" key="1">
    <source>
        <dbReference type="EMBL" id="GBP85423.1"/>
    </source>
</evidence>
<protein>
    <submittedName>
        <fullName evidence="1">Uncharacterized protein</fullName>
    </submittedName>
</protein>